<feature type="transmembrane region" description="Helical" evidence="6">
    <location>
        <begin position="283"/>
        <end position="301"/>
    </location>
</feature>
<dbReference type="Gene3D" id="1.20.1250.20">
    <property type="entry name" value="MFS general substrate transporter like domains"/>
    <property type="match status" value="1"/>
</dbReference>
<reference evidence="7 8" key="1">
    <citation type="journal article" date="2019" name="Int. J. Syst. Evol. Microbiol.">
        <title>The Global Catalogue of Microorganisms (GCM) 10K type strain sequencing project: providing services to taxonomists for standard genome sequencing and annotation.</title>
        <authorList>
            <consortium name="The Broad Institute Genomics Platform"/>
            <consortium name="The Broad Institute Genome Sequencing Center for Infectious Disease"/>
            <person name="Wu L."/>
            <person name="Ma J."/>
        </authorList>
    </citation>
    <scope>NUCLEOTIDE SEQUENCE [LARGE SCALE GENOMIC DNA]</scope>
    <source>
        <strain evidence="7 8">JCM 11136</strain>
    </source>
</reference>
<proteinExistence type="predicted"/>
<feature type="transmembrane region" description="Helical" evidence="6">
    <location>
        <begin position="82"/>
        <end position="106"/>
    </location>
</feature>
<dbReference type="Proteomes" id="UP001501578">
    <property type="component" value="Unassembled WGS sequence"/>
</dbReference>
<feature type="transmembrane region" description="Helical" evidence="6">
    <location>
        <begin position="376"/>
        <end position="395"/>
    </location>
</feature>
<keyword evidence="2" id="KW-1003">Cell membrane</keyword>
<accession>A0ABN1R9U7</accession>
<name>A0ABN1R9U7_9ACTN</name>
<evidence type="ECO:0000313" key="7">
    <source>
        <dbReference type="EMBL" id="GAA0953943.1"/>
    </source>
</evidence>
<comment type="caution">
    <text evidence="7">The sequence shown here is derived from an EMBL/GenBank/DDBJ whole genome shotgun (WGS) entry which is preliminary data.</text>
</comment>
<feature type="transmembrane region" description="Helical" evidence="6">
    <location>
        <begin position="167"/>
        <end position="185"/>
    </location>
</feature>
<dbReference type="InterPro" id="IPR036259">
    <property type="entry name" value="MFS_trans_sf"/>
</dbReference>
<dbReference type="SUPFAM" id="SSF103473">
    <property type="entry name" value="MFS general substrate transporter"/>
    <property type="match status" value="1"/>
</dbReference>
<sequence>MLRNPDFLRFLGSHVSNELGANIARVAFPLVAVLTLHATPFEVGALSALQSAAFLIVGLPAGVWVDRLRRRRVLLTSDLARFLLLGSIPLAALLDLLSMPLLYAVALLSGIAQVFNDVADQTYLPTLVAKDGLADGNAKLELARSGGALAGPGLGGLIAQLLGPPTAVLATSLGALSSVVLLATIGRSEPRPPVSERSGMWAEIREGLSFVWKDRLQRSIVVATMATNLCVSAVLGLSVMFLSSVVHLAPGVIGVLLVSGAVGGIIGGLLAARLFERYGTAKVTWLALALSSPFGLLLPLTEADWRISFFAAASVMLSIGAILYNIGTITYRQTVAPPRLLGRVNASVRFLVWGAMPIGAFAGGLVAQQIGVREALWVFMCGRLLSFLPLLFSPLRGLRDFAENQASS</sequence>
<feature type="transmembrane region" description="Helical" evidence="6">
    <location>
        <begin position="307"/>
        <end position="327"/>
    </location>
</feature>
<dbReference type="InterPro" id="IPR011701">
    <property type="entry name" value="MFS"/>
</dbReference>
<feature type="transmembrane region" description="Helical" evidence="6">
    <location>
        <begin position="220"/>
        <end position="242"/>
    </location>
</feature>
<protein>
    <submittedName>
        <fullName evidence="7">MFS transporter</fullName>
    </submittedName>
</protein>
<dbReference type="PANTHER" id="PTHR23513:SF6">
    <property type="entry name" value="MAJOR FACILITATOR SUPERFAMILY ASSOCIATED DOMAIN-CONTAINING PROTEIN"/>
    <property type="match status" value="1"/>
</dbReference>
<evidence type="ECO:0000256" key="3">
    <source>
        <dbReference type="ARBA" id="ARBA00022692"/>
    </source>
</evidence>
<keyword evidence="4 6" id="KW-1133">Transmembrane helix</keyword>
<keyword evidence="8" id="KW-1185">Reference proteome</keyword>
<gene>
    <name evidence="7" type="ORF">GCM10009560_77260</name>
</gene>
<evidence type="ECO:0000256" key="6">
    <source>
        <dbReference type="SAM" id="Phobius"/>
    </source>
</evidence>
<dbReference type="CDD" id="cd06173">
    <property type="entry name" value="MFS_MefA_like"/>
    <property type="match status" value="1"/>
</dbReference>
<dbReference type="EMBL" id="BAAAHQ010000063">
    <property type="protein sequence ID" value="GAA0953943.1"/>
    <property type="molecule type" value="Genomic_DNA"/>
</dbReference>
<keyword evidence="5 6" id="KW-0472">Membrane</keyword>
<evidence type="ECO:0000256" key="2">
    <source>
        <dbReference type="ARBA" id="ARBA00022475"/>
    </source>
</evidence>
<comment type="subcellular location">
    <subcellularLocation>
        <location evidence="1">Cell membrane</location>
        <topology evidence="1">Multi-pass membrane protein</topology>
    </subcellularLocation>
</comment>
<feature type="transmembrane region" description="Helical" evidence="6">
    <location>
        <begin position="348"/>
        <end position="370"/>
    </location>
</feature>
<evidence type="ECO:0000256" key="1">
    <source>
        <dbReference type="ARBA" id="ARBA00004651"/>
    </source>
</evidence>
<feature type="transmembrane region" description="Helical" evidence="6">
    <location>
        <begin position="43"/>
        <end position="61"/>
    </location>
</feature>
<dbReference type="PANTHER" id="PTHR23513">
    <property type="entry name" value="INTEGRAL MEMBRANE EFFLUX PROTEIN-RELATED"/>
    <property type="match status" value="1"/>
</dbReference>
<keyword evidence="3 6" id="KW-0812">Transmembrane</keyword>
<evidence type="ECO:0000256" key="5">
    <source>
        <dbReference type="ARBA" id="ARBA00023136"/>
    </source>
</evidence>
<organism evidence="7 8">
    <name type="scientific">Nonomuraea longicatena</name>
    <dbReference type="NCBI Taxonomy" id="83682"/>
    <lineage>
        <taxon>Bacteria</taxon>
        <taxon>Bacillati</taxon>
        <taxon>Actinomycetota</taxon>
        <taxon>Actinomycetes</taxon>
        <taxon>Streptosporangiales</taxon>
        <taxon>Streptosporangiaceae</taxon>
        <taxon>Nonomuraea</taxon>
    </lineage>
</organism>
<feature type="transmembrane region" description="Helical" evidence="6">
    <location>
        <begin position="248"/>
        <end position="271"/>
    </location>
</feature>
<evidence type="ECO:0000313" key="8">
    <source>
        <dbReference type="Proteomes" id="UP001501578"/>
    </source>
</evidence>
<dbReference type="Pfam" id="PF07690">
    <property type="entry name" value="MFS_1"/>
    <property type="match status" value="1"/>
</dbReference>
<evidence type="ECO:0000256" key="4">
    <source>
        <dbReference type="ARBA" id="ARBA00022989"/>
    </source>
</evidence>